<dbReference type="Pfam" id="PF01207">
    <property type="entry name" value="Dus"/>
    <property type="match status" value="1"/>
</dbReference>
<evidence type="ECO:0000313" key="9">
    <source>
        <dbReference type="WBParaSite" id="TCNE_0000218301-mRNA-1"/>
    </source>
</evidence>
<name>A0A183U113_TOXCA</name>
<dbReference type="CDD" id="cd02801">
    <property type="entry name" value="DUS_like_FMN"/>
    <property type="match status" value="1"/>
</dbReference>
<dbReference type="EMBL" id="UYWY01002049">
    <property type="protein sequence ID" value="VDM27615.1"/>
    <property type="molecule type" value="Genomic_DNA"/>
</dbReference>
<organism evidence="8 9">
    <name type="scientific">Toxocara canis</name>
    <name type="common">Canine roundworm</name>
    <dbReference type="NCBI Taxonomy" id="6265"/>
    <lineage>
        <taxon>Eukaryota</taxon>
        <taxon>Metazoa</taxon>
        <taxon>Ecdysozoa</taxon>
        <taxon>Nematoda</taxon>
        <taxon>Chromadorea</taxon>
        <taxon>Rhabditida</taxon>
        <taxon>Spirurina</taxon>
        <taxon>Ascaridomorpha</taxon>
        <taxon>Ascaridoidea</taxon>
        <taxon>Toxocaridae</taxon>
        <taxon>Toxocara</taxon>
    </lineage>
</organism>
<evidence type="ECO:0000313" key="7">
    <source>
        <dbReference type="EMBL" id="VDM27615.1"/>
    </source>
</evidence>
<keyword evidence="8" id="KW-1185">Reference proteome</keyword>
<dbReference type="GO" id="GO:0017150">
    <property type="term" value="F:tRNA dihydrouridine synthase activity"/>
    <property type="evidence" value="ECO:0007669"/>
    <property type="project" value="InterPro"/>
</dbReference>
<evidence type="ECO:0000256" key="1">
    <source>
        <dbReference type="ARBA" id="ARBA00001917"/>
    </source>
</evidence>
<dbReference type="PANTHER" id="PTHR11082:SF31">
    <property type="entry name" value="TRNA-DIHYDROURIDINE(20A_20B) SYNTHASE [NAD(P)+]-LIKE"/>
    <property type="match status" value="1"/>
</dbReference>
<dbReference type="InterPro" id="IPR035587">
    <property type="entry name" value="DUS-like_FMN-bd"/>
</dbReference>
<dbReference type="WBParaSite" id="TCNE_0000218301-mRNA-1">
    <property type="protein sequence ID" value="TCNE_0000218301-mRNA-1"/>
    <property type="gene ID" value="TCNE_0000218301"/>
</dbReference>
<protein>
    <submittedName>
        <fullName evidence="9">tRNA-dihydrouridine synthase</fullName>
    </submittedName>
</protein>
<accession>A0A183U113</accession>
<dbReference type="InterPro" id="IPR013785">
    <property type="entry name" value="Aldolase_TIM"/>
</dbReference>
<keyword evidence="5" id="KW-0560">Oxidoreductase</keyword>
<proteinExistence type="predicted"/>
<evidence type="ECO:0000256" key="5">
    <source>
        <dbReference type="ARBA" id="ARBA00023002"/>
    </source>
</evidence>
<keyword evidence="3" id="KW-0288">FMN</keyword>
<evidence type="ECO:0000256" key="3">
    <source>
        <dbReference type="ARBA" id="ARBA00022643"/>
    </source>
</evidence>
<keyword evidence="4" id="KW-0819">tRNA processing</keyword>
<comment type="cofactor">
    <cofactor evidence="1">
        <name>FMN</name>
        <dbReference type="ChEBI" id="CHEBI:58210"/>
    </cofactor>
</comment>
<evidence type="ECO:0000256" key="4">
    <source>
        <dbReference type="ARBA" id="ARBA00022694"/>
    </source>
</evidence>
<dbReference type="PROSITE" id="PS01136">
    <property type="entry name" value="UPF0034"/>
    <property type="match status" value="1"/>
</dbReference>
<keyword evidence="2" id="KW-0285">Flavoprotein</keyword>
<reference evidence="7 8" key="2">
    <citation type="submission" date="2018-11" db="EMBL/GenBank/DDBJ databases">
        <authorList>
            <consortium name="Pathogen Informatics"/>
        </authorList>
    </citation>
    <scope>NUCLEOTIDE SEQUENCE [LARGE SCALE GENOMIC DNA]</scope>
</reference>
<reference evidence="9" key="1">
    <citation type="submission" date="2016-06" db="UniProtKB">
        <authorList>
            <consortium name="WormBaseParasite"/>
        </authorList>
    </citation>
    <scope>IDENTIFICATION</scope>
</reference>
<dbReference type="AlphaFoldDB" id="A0A183U113"/>
<evidence type="ECO:0000256" key="2">
    <source>
        <dbReference type="ARBA" id="ARBA00022630"/>
    </source>
</evidence>
<dbReference type="Proteomes" id="UP000050794">
    <property type="component" value="Unassembled WGS sequence"/>
</dbReference>
<evidence type="ECO:0000313" key="8">
    <source>
        <dbReference type="Proteomes" id="UP000050794"/>
    </source>
</evidence>
<dbReference type="Gene3D" id="3.20.20.70">
    <property type="entry name" value="Aldolase class I"/>
    <property type="match status" value="1"/>
</dbReference>
<gene>
    <name evidence="7" type="ORF">TCNE_LOCUS2183</name>
</gene>
<feature type="domain" description="DUS-like FMN-binding" evidence="6">
    <location>
        <begin position="60"/>
        <end position="283"/>
    </location>
</feature>
<dbReference type="SUPFAM" id="SSF51395">
    <property type="entry name" value="FMN-linked oxidoreductases"/>
    <property type="match status" value="1"/>
</dbReference>
<dbReference type="InterPro" id="IPR018517">
    <property type="entry name" value="tRNA_hU_synthase_CS"/>
</dbReference>
<dbReference type="GO" id="GO:0050660">
    <property type="term" value="F:flavin adenine dinucleotide binding"/>
    <property type="evidence" value="ECO:0007669"/>
    <property type="project" value="InterPro"/>
</dbReference>
<evidence type="ECO:0000259" key="6">
    <source>
        <dbReference type="Pfam" id="PF01207"/>
    </source>
</evidence>
<sequence>MAINDDESILDEHLMGERSCCLSKWTQCVYDRNTRNDRCIVDVVEDCRRFGIEHVPIFVAAPMVRYSKLPFRSLVRLYSAHLVYTPMIYANNFIMSEQCRSAEFTTSANDSPTIVQFASSDPVEFATATEFVQRFCSGVDLNCGCPKRDVIRKGFGSSLLSQPERIADIIAHTRRRISDPEFTVSIKIRVSDDIRRTVELCRQVQSAGVSYICVHGRTPEQRAEAADYEAIALVKSALSIPVIANGGIDSYHEALQVTKRTGVDGVMAASGLLDNPAMFAGHEFTPLQCVLDWLRITAEQGCTFELFHQQLIFMLRSALTAPQRTLFNELISRTAVTDFLNCHLFYCYE</sequence>
<dbReference type="PANTHER" id="PTHR11082">
    <property type="entry name" value="TRNA-DIHYDROURIDINE SYNTHASE"/>
    <property type="match status" value="1"/>
</dbReference>